<evidence type="ECO:0000256" key="1">
    <source>
        <dbReference type="ARBA" id="ARBA00022723"/>
    </source>
</evidence>
<gene>
    <name evidence="9" type="ORF">B0A52_08090</name>
</gene>
<keyword evidence="6" id="KW-0539">Nucleus</keyword>
<feature type="domain" description="Zn(2)-C6 fungal-type" evidence="8">
    <location>
        <begin position="22"/>
        <end position="56"/>
    </location>
</feature>
<evidence type="ECO:0000256" key="3">
    <source>
        <dbReference type="ARBA" id="ARBA00023015"/>
    </source>
</evidence>
<dbReference type="Gene3D" id="4.10.240.10">
    <property type="entry name" value="Zn(2)-C6 fungal-type DNA-binding domain"/>
    <property type="match status" value="1"/>
</dbReference>
<dbReference type="InterPro" id="IPR007219">
    <property type="entry name" value="XnlR_reg_dom"/>
</dbReference>
<evidence type="ECO:0000256" key="6">
    <source>
        <dbReference type="ARBA" id="ARBA00023242"/>
    </source>
</evidence>
<keyword evidence="3" id="KW-0805">Transcription regulation</keyword>
<keyword evidence="1" id="KW-0479">Metal-binding</keyword>
<dbReference type="Pfam" id="PF04082">
    <property type="entry name" value="Fungal_trans"/>
    <property type="match status" value="1"/>
</dbReference>
<dbReference type="GO" id="GO:0003677">
    <property type="term" value="F:DNA binding"/>
    <property type="evidence" value="ECO:0007669"/>
    <property type="project" value="UniProtKB-KW"/>
</dbReference>
<dbReference type="InterPro" id="IPR036864">
    <property type="entry name" value="Zn2-C6_fun-type_DNA-bd_sf"/>
</dbReference>
<comment type="caution">
    <text evidence="9">The sequence shown here is derived from an EMBL/GenBank/DDBJ whole genome shotgun (WGS) entry which is preliminary data.</text>
</comment>
<feature type="compositionally biased region" description="Polar residues" evidence="7">
    <location>
        <begin position="84"/>
        <end position="97"/>
    </location>
</feature>
<reference evidence="9 10" key="1">
    <citation type="submission" date="2017-03" db="EMBL/GenBank/DDBJ databases">
        <title>Genomes of endolithic fungi from Antarctica.</title>
        <authorList>
            <person name="Coleine C."/>
            <person name="Masonjones S."/>
            <person name="Stajich J.E."/>
        </authorList>
    </citation>
    <scope>NUCLEOTIDE SEQUENCE [LARGE SCALE GENOMIC DNA]</scope>
    <source>
        <strain evidence="9 10">CCFEE 6314</strain>
    </source>
</reference>
<dbReference type="VEuPathDB" id="FungiDB:PV10_06713"/>
<dbReference type="PANTHER" id="PTHR47171:SF1">
    <property type="entry name" value="ZN(II)2CYS6 TRANSCRIPTION FACTOR (EUROFUNG)"/>
    <property type="match status" value="1"/>
</dbReference>
<evidence type="ECO:0000256" key="4">
    <source>
        <dbReference type="ARBA" id="ARBA00023125"/>
    </source>
</evidence>
<dbReference type="EMBL" id="NAJM01000033">
    <property type="protein sequence ID" value="RVX69023.1"/>
    <property type="molecule type" value="Genomic_DNA"/>
</dbReference>
<keyword evidence="5" id="KW-0804">Transcription</keyword>
<evidence type="ECO:0000256" key="7">
    <source>
        <dbReference type="SAM" id="MobiDB-lite"/>
    </source>
</evidence>
<feature type="compositionally biased region" description="Basic and acidic residues" evidence="7">
    <location>
        <begin position="98"/>
        <end position="112"/>
    </location>
</feature>
<evidence type="ECO:0000313" key="9">
    <source>
        <dbReference type="EMBL" id="RVX69023.1"/>
    </source>
</evidence>
<proteinExistence type="predicted"/>
<protein>
    <recommendedName>
        <fullName evidence="8">Zn(2)-C6 fungal-type domain-containing protein</fullName>
    </recommendedName>
</protein>
<dbReference type="GO" id="GO:0006351">
    <property type="term" value="P:DNA-templated transcription"/>
    <property type="evidence" value="ECO:0007669"/>
    <property type="project" value="InterPro"/>
</dbReference>
<dbReference type="GO" id="GO:0008270">
    <property type="term" value="F:zinc ion binding"/>
    <property type="evidence" value="ECO:0007669"/>
    <property type="project" value="InterPro"/>
</dbReference>
<dbReference type="SMART" id="SM00066">
    <property type="entry name" value="GAL4"/>
    <property type="match status" value="1"/>
</dbReference>
<dbReference type="CDD" id="cd00067">
    <property type="entry name" value="GAL4"/>
    <property type="match status" value="1"/>
</dbReference>
<dbReference type="PANTHER" id="PTHR47171">
    <property type="entry name" value="FARA-RELATED"/>
    <property type="match status" value="1"/>
</dbReference>
<name>A0A438N060_EXOME</name>
<organism evidence="9 10">
    <name type="scientific">Exophiala mesophila</name>
    <name type="common">Black yeast-like fungus</name>
    <dbReference type="NCBI Taxonomy" id="212818"/>
    <lineage>
        <taxon>Eukaryota</taxon>
        <taxon>Fungi</taxon>
        <taxon>Dikarya</taxon>
        <taxon>Ascomycota</taxon>
        <taxon>Pezizomycotina</taxon>
        <taxon>Eurotiomycetes</taxon>
        <taxon>Chaetothyriomycetidae</taxon>
        <taxon>Chaetothyriales</taxon>
        <taxon>Herpotrichiellaceae</taxon>
        <taxon>Exophiala</taxon>
    </lineage>
</organism>
<keyword evidence="4" id="KW-0238">DNA-binding</keyword>
<dbReference type="InterPro" id="IPR001138">
    <property type="entry name" value="Zn2Cys6_DnaBD"/>
</dbReference>
<dbReference type="GO" id="GO:0000981">
    <property type="term" value="F:DNA-binding transcription factor activity, RNA polymerase II-specific"/>
    <property type="evidence" value="ECO:0007669"/>
    <property type="project" value="InterPro"/>
</dbReference>
<sequence>MAVSSPSVWVLFDGDGPKKPRACVPCNARKVRCDAGAVGAPCSQCTRRKRTSDCILMPPPSKKAKSQVSHAQKPIESAPILRPTQCQDPTVPSNVESTSRRKSDRLQRHSDEESQNNWTPSTSFSPSSRQRVDGANRSHLSVQESPVVPDEDTCLQVFREMSRWETTAESETPSAPRLQAGNREVVEYQGATNSITILGEVLAPRHPRRLVRIHLRDSGQKANQHDALDGLEVADREFLRVKGALSLPDTEICDQLLKTYFECVYPFAPVVDRNQLMREYTTGVPSLFIMYSIFANVAPYTPLSFIHHMGFSDRLSAQKSFFSKAKLLYDFGCEKVQLRLLQGTLILSSFILTYAMDNDYRFWLSNAARLATQMGLHRNGMVKELEPSSRKLFRRIWWVLYNRDVILAVTGLNNVRKLHDDDCDVSPLTVDDLGEDTWDIEGDVGGSEALPPISELQKQYIIENCKLSILGSQFVNAFRKPGKAPSASFIAEFAGSLVEWRRALPTELRIESVQEWSSSNVWIIILLATSYHLEAIFCRAQHELHRHKDQAMMERAIKQQQSAMYELGTIIQRASLHDVIRFCPLSFMTCASTNLAMYIESALGAATTEDKKLSIKTQIHAGLSSLKEGSEHWSSIKWTLRMFEAIVTRTGLSLTQQGPEQTSQSQLNITSMIPFAPANYDWFNSSSPAGGDLPDVLLDFDAAGNLGTVYGSDTQDWMQDFLGTGSYDFSA</sequence>
<evidence type="ECO:0000259" key="8">
    <source>
        <dbReference type="PROSITE" id="PS50048"/>
    </source>
</evidence>
<dbReference type="PROSITE" id="PS50048">
    <property type="entry name" value="ZN2_CY6_FUNGAL_2"/>
    <property type="match status" value="1"/>
</dbReference>
<dbReference type="Pfam" id="PF00172">
    <property type="entry name" value="Zn_clus"/>
    <property type="match status" value="1"/>
</dbReference>
<dbReference type="SMART" id="SM00906">
    <property type="entry name" value="Fungal_trans"/>
    <property type="match status" value="1"/>
</dbReference>
<accession>A0A438N060</accession>
<evidence type="ECO:0000256" key="2">
    <source>
        <dbReference type="ARBA" id="ARBA00022833"/>
    </source>
</evidence>
<feature type="region of interest" description="Disordered" evidence="7">
    <location>
        <begin position="56"/>
        <end position="151"/>
    </location>
</feature>
<evidence type="ECO:0000313" key="10">
    <source>
        <dbReference type="Proteomes" id="UP000288859"/>
    </source>
</evidence>
<dbReference type="AlphaFoldDB" id="A0A438N060"/>
<dbReference type="OrthoDB" id="5121955at2759"/>
<dbReference type="InterPro" id="IPR052073">
    <property type="entry name" value="Amide_Lactam_Regulators"/>
</dbReference>
<keyword evidence="2" id="KW-0862">Zinc</keyword>
<dbReference type="Proteomes" id="UP000288859">
    <property type="component" value="Unassembled WGS sequence"/>
</dbReference>
<feature type="compositionally biased region" description="Polar residues" evidence="7">
    <location>
        <begin position="115"/>
        <end position="129"/>
    </location>
</feature>
<evidence type="ECO:0000256" key="5">
    <source>
        <dbReference type="ARBA" id="ARBA00023163"/>
    </source>
</evidence>
<dbReference type="CDD" id="cd12148">
    <property type="entry name" value="fungal_TF_MHR"/>
    <property type="match status" value="1"/>
</dbReference>
<dbReference type="SUPFAM" id="SSF57701">
    <property type="entry name" value="Zn2/Cys6 DNA-binding domain"/>
    <property type="match status" value="1"/>
</dbReference>